<dbReference type="GO" id="GO:0160148">
    <property type="term" value="F:tRNA pseudouridine(55) synthase activity"/>
    <property type="evidence" value="ECO:0007669"/>
    <property type="project" value="UniProtKB-EC"/>
</dbReference>
<dbReference type="Gene3D" id="3.30.2350.10">
    <property type="entry name" value="Pseudouridine synthase"/>
    <property type="match status" value="1"/>
</dbReference>
<dbReference type="EMBL" id="BMNY01000001">
    <property type="protein sequence ID" value="GGM72113.1"/>
    <property type="molecule type" value="Genomic_DNA"/>
</dbReference>
<dbReference type="SUPFAM" id="SSF88697">
    <property type="entry name" value="PUA domain-like"/>
    <property type="match status" value="1"/>
</dbReference>
<dbReference type="AlphaFoldDB" id="A0AA37BR15"/>
<dbReference type="SMART" id="SM01136">
    <property type="entry name" value="DKCLD"/>
    <property type="match status" value="1"/>
</dbReference>
<evidence type="ECO:0000256" key="2">
    <source>
        <dbReference type="ARBA" id="ARBA00023235"/>
    </source>
</evidence>
<comment type="catalytic activity">
    <reaction evidence="3">
        <text>uridine(55) in tRNA = pseudouridine(55) in tRNA</text>
        <dbReference type="Rhea" id="RHEA:42532"/>
        <dbReference type="Rhea" id="RHEA-COMP:10101"/>
        <dbReference type="Rhea" id="RHEA-COMP:10102"/>
        <dbReference type="ChEBI" id="CHEBI:65314"/>
        <dbReference type="ChEBI" id="CHEBI:65315"/>
        <dbReference type="EC" id="5.4.99.25"/>
    </reaction>
</comment>
<feature type="domain" description="PUA" evidence="5">
    <location>
        <begin position="219"/>
        <end position="297"/>
    </location>
</feature>
<evidence type="ECO:0000259" key="5">
    <source>
        <dbReference type="SMART" id="SM00359"/>
    </source>
</evidence>
<evidence type="ECO:0000256" key="4">
    <source>
        <dbReference type="SAM" id="MobiDB-lite"/>
    </source>
</evidence>
<gene>
    <name evidence="3" type="primary">truB</name>
    <name evidence="7" type="ORF">GCM10007108_07860</name>
</gene>
<dbReference type="InterPro" id="IPR002501">
    <property type="entry name" value="PsdUridine_synth_N"/>
</dbReference>
<dbReference type="PROSITE" id="PS50890">
    <property type="entry name" value="PUA"/>
    <property type="match status" value="1"/>
</dbReference>
<dbReference type="GO" id="GO:0031119">
    <property type="term" value="P:tRNA pseudouridine synthesis"/>
    <property type="evidence" value="ECO:0007669"/>
    <property type="project" value="UniProtKB-UniRule"/>
</dbReference>
<feature type="domain" description="Dyskerin-like" evidence="6">
    <location>
        <begin position="1"/>
        <end position="33"/>
    </location>
</feature>
<dbReference type="Pfam" id="PF16198">
    <property type="entry name" value="TruB_C_2"/>
    <property type="match status" value="1"/>
</dbReference>
<evidence type="ECO:0000313" key="8">
    <source>
        <dbReference type="Proteomes" id="UP000632195"/>
    </source>
</evidence>
<comment type="function">
    <text evidence="3">Could be responsible for synthesis of pseudouridine from uracil-55 in the psi GC loop of transfer RNAs.</text>
</comment>
<organism evidence="7 8">
    <name type="scientific">Thermogymnomonas acidicola</name>
    <dbReference type="NCBI Taxonomy" id="399579"/>
    <lineage>
        <taxon>Archaea</taxon>
        <taxon>Methanobacteriati</taxon>
        <taxon>Thermoplasmatota</taxon>
        <taxon>Thermoplasmata</taxon>
        <taxon>Thermoplasmatales</taxon>
        <taxon>Thermogymnomonas</taxon>
    </lineage>
</organism>
<dbReference type="Gene3D" id="2.30.130.10">
    <property type="entry name" value="PUA domain"/>
    <property type="match status" value="1"/>
</dbReference>
<dbReference type="InterPro" id="IPR036974">
    <property type="entry name" value="PUA_sf"/>
</dbReference>
<dbReference type="SUPFAM" id="SSF55120">
    <property type="entry name" value="Pseudouridine synthase"/>
    <property type="match status" value="1"/>
</dbReference>
<dbReference type="Proteomes" id="UP000632195">
    <property type="component" value="Unassembled WGS sequence"/>
</dbReference>
<dbReference type="InterPro" id="IPR004802">
    <property type="entry name" value="tRNA_PsdUridine_synth_B_fam"/>
</dbReference>
<dbReference type="Pfam" id="PF01509">
    <property type="entry name" value="TruB_N"/>
    <property type="match status" value="1"/>
</dbReference>
<dbReference type="GO" id="GO:0003723">
    <property type="term" value="F:RNA binding"/>
    <property type="evidence" value="ECO:0007669"/>
    <property type="project" value="InterPro"/>
</dbReference>
<accession>A0AA37BR15</accession>
<dbReference type="InterPro" id="IPR002478">
    <property type="entry name" value="PUA"/>
</dbReference>
<feature type="compositionally biased region" description="Basic and acidic residues" evidence="4">
    <location>
        <begin position="293"/>
        <end position="305"/>
    </location>
</feature>
<evidence type="ECO:0000256" key="3">
    <source>
        <dbReference type="HAMAP-Rule" id="MF_01081"/>
    </source>
</evidence>
<dbReference type="EC" id="5.4.99.25" evidence="3"/>
<comment type="similarity">
    <text evidence="3">Belongs to the pseudouridine synthase TruB family. Type 2 subfamily.</text>
</comment>
<reference evidence="7" key="1">
    <citation type="journal article" date="2014" name="Int. J. Syst. Evol. Microbiol.">
        <title>Complete genome sequence of Corynebacterium casei LMG S-19264T (=DSM 44701T), isolated from a smear-ripened cheese.</title>
        <authorList>
            <consortium name="US DOE Joint Genome Institute (JGI-PGF)"/>
            <person name="Walter F."/>
            <person name="Albersmeier A."/>
            <person name="Kalinowski J."/>
            <person name="Ruckert C."/>
        </authorList>
    </citation>
    <scope>NUCLEOTIDE SEQUENCE</scope>
    <source>
        <strain evidence="7">JCM 13583</strain>
    </source>
</reference>
<dbReference type="GO" id="GO:0031118">
    <property type="term" value="P:rRNA pseudouridine synthesis"/>
    <property type="evidence" value="ECO:0007669"/>
    <property type="project" value="TreeGrafter"/>
</dbReference>
<keyword evidence="8" id="KW-1185">Reference proteome</keyword>
<keyword evidence="1 3" id="KW-0819">tRNA processing</keyword>
<comment type="caution">
    <text evidence="7">The sequence shown here is derived from an EMBL/GenBank/DDBJ whole genome shotgun (WGS) entry which is preliminary data.</text>
</comment>
<dbReference type="GO" id="GO:0031120">
    <property type="term" value="P:snRNA pseudouridine synthesis"/>
    <property type="evidence" value="ECO:0007669"/>
    <property type="project" value="TreeGrafter"/>
</dbReference>
<keyword evidence="2 3" id="KW-0413">Isomerase</keyword>
<proteinExistence type="inferred from homology"/>
<dbReference type="InterPro" id="IPR015947">
    <property type="entry name" value="PUA-like_sf"/>
</dbReference>
<dbReference type="GO" id="GO:0000495">
    <property type="term" value="P:box H/ACA sno(s)RNA 3'-end processing"/>
    <property type="evidence" value="ECO:0007669"/>
    <property type="project" value="TreeGrafter"/>
</dbReference>
<evidence type="ECO:0000313" key="7">
    <source>
        <dbReference type="EMBL" id="GGM72113.1"/>
    </source>
</evidence>
<evidence type="ECO:0000259" key="6">
    <source>
        <dbReference type="SMART" id="SM01136"/>
    </source>
</evidence>
<name>A0AA37BR15_9ARCH</name>
<dbReference type="SMART" id="SM00359">
    <property type="entry name" value="PUA"/>
    <property type="match status" value="1"/>
</dbReference>
<dbReference type="RefSeq" id="WP_229657483.1">
    <property type="nucleotide sequence ID" value="NZ_BMNY01000001.1"/>
</dbReference>
<dbReference type="PANTHER" id="PTHR23127:SF0">
    <property type="entry name" value="H_ACA RIBONUCLEOPROTEIN COMPLEX SUBUNIT DKC1"/>
    <property type="match status" value="1"/>
</dbReference>
<evidence type="ECO:0000256" key="1">
    <source>
        <dbReference type="ARBA" id="ARBA00022694"/>
    </source>
</evidence>
<dbReference type="InterPro" id="IPR032819">
    <property type="entry name" value="TruB_C"/>
</dbReference>
<dbReference type="InterPro" id="IPR020103">
    <property type="entry name" value="PsdUridine_synth_cat_dom_sf"/>
</dbReference>
<dbReference type="GO" id="GO:1990481">
    <property type="term" value="P:mRNA pseudouridine synthesis"/>
    <property type="evidence" value="ECO:0007669"/>
    <property type="project" value="TreeGrafter"/>
</dbReference>
<dbReference type="InterPro" id="IPR026326">
    <property type="entry name" value="TruB_arch"/>
</dbReference>
<feature type="region of interest" description="Disordered" evidence="4">
    <location>
        <begin position="293"/>
        <end position="318"/>
    </location>
</feature>
<dbReference type="NCBIfam" id="TIGR00425">
    <property type="entry name" value="CBF5"/>
    <property type="match status" value="1"/>
</dbReference>
<protein>
    <recommendedName>
        <fullName evidence="3">Probable tRNA pseudouridine synthase B</fullName>
        <ecNumber evidence="3">5.4.99.25</ecNumber>
    </recommendedName>
    <alternativeName>
        <fullName evidence="3">tRNA pseudouridine(55) synthase</fullName>
        <shortName evidence="3">Psi55 synthase</shortName>
    </alternativeName>
    <alternativeName>
        <fullName evidence="3">tRNA pseudouridylate synthase</fullName>
    </alternativeName>
    <alternativeName>
        <fullName evidence="3">tRNA-uridine isomerase</fullName>
    </alternativeName>
</protein>
<dbReference type="HAMAP" id="MF_01081">
    <property type="entry name" value="TruB_arch"/>
    <property type="match status" value="1"/>
</dbReference>
<feature type="compositionally biased region" description="Basic residues" evidence="4">
    <location>
        <begin position="306"/>
        <end position="318"/>
    </location>
</feature>
<dbReference type="InterPro" id="IPR012960">
    <property type="entry name" value="Dyskerin-like"/>
</dbReference>
<dbReference type="NCBIfam" id="NF003280">
    <property type="entry name" value="PRK04270.1"/>
    <property type="match status" value="1"/>
</dbReference>
<dbReference type="PANTHER" id="PTHR23127">
    <property type="entry name" value="CENTROMERE/MICROTUBULE BINDING PROTEIN CBF5"/>
    <property type="match status" value="1"/>
</dbReference>
<dbReference type="Pfam" id="PF01472">
    <property type="entry name" value="PUA"/>
    <property type="match status" value="1"/>
</dbReference>
<feature type="active site" description="Nucleophile" evidence="3">
    <location>
        <position position="52"/>
    </location>
</feature>
<reference evidence="7" key="2">
    <citation type="submission" date="2022-09" db="EMBL/GenBank/DDBJ databases">
        <authorList>
            <person name="Sun Q."/>
            <person name="Ohkuma M."/>
        </authorList>
    </citation>
    <scope>NUCLEOTIDE SEQUENCE</scope>
    <source>
        <strain evidence="7">JCM 13583</strain>
    </source>
</reference>
<sequence length="318" mass="35011">MRSSQGSARATGAELNGFIVIDKPKGPTSHQVDYWIRTITGTERVGHVGTLDPQVTGVLVVALGDATKLIEVAHEQSKEYVCVMLLHRDVPTERLQQVFQEFTGDIYQLPPVKSAVSRSIRVRRIHSLSLVERDGRYVMFRVVCESGTYIRTLCVDMGYALGTGAQMVELRRVRTGPFTEKEAVTLQQVSDAFALLKAGDARLVKSVVKPMVSLFSDVPKVVVKKSAVENIAHGSDLYAGGIKHIIGHPGPGDRVCVITDDNQVVGTGKMLVPHDSMDSLKVVDFDRVLVKPREPAGRKKPDVRKERKVVRGQARRGH</sequence>